<dbReference type="PANTHER" id="PTHR30627:SF24">
    <property type="entry name" value="PENICILLIN-BINDING PROTEIN 4B"/>
    <property type="match status" value="1"/>
</dbReference>
<dbReference type="GO" id="GO:0071972">
    <property type="term" value="F:peptidoglycan L,D-transpeptidase activity"/>
    <property type="evidence" value="ECO:0007669"/>
    <property type="project" value="TreeGrafter"/>
</dbReference>
<gene>
    <name evidence="3" type="ORF">DX116_05850</name>
</gene>
<dbReference type="SUPFAM" id="SSF56601">
    <property type="entry name" value="beta-lactamase/transpeptidase-like"/>
    <property type="match status" value="1"/>
</dbReference>
<reference evidence="3 4" key="1">
    <citation type="submission" date="2018-08" db="EMBL/GenBank/DDBJ databases">
        <title>Aeromicrobium sp. M2KJ-4, whole genome shotgun sequence.</title>
        <authorList>
            <person name="Tuo L."/>
        </authorList>
    </citation>
    <scope>NUCLEOTIDE SEQUENCE [LARGE SCALE GENOMIC DNA]</scope>
    <source>
        <strain evidence="3 4">M2KJ-4</strain>
    </source>
</reference>
<feature type="domain" description="Penicillin binding protein A dimerisation" evidence="2">
    <location>
        <begin position="52"/>
        <end position="134"/>
    </location>
</feature>
<dbReference type="EMBL" id="QUBR01000001">
    <property type="protein sequence ID" value="REK73102.1"/>
    <property type="molecule type" value="Genomic_DNA"/>
</dbReference>
<dbReference type="RefSeq" id="WP_119703217.1">
    <property type="nucleotide sequence ID" value="NZ_JBHSOI010000001.1"/>
</dbReference>
<dbReference type="GO" id="GO:0008658">
    <property type="term" value="F:penicillin binding"/>
    <property type="evidence" value="ECO:0007669"/>
    <property type="project" value="InterPro"/>
</dbReference>
<organism evidence="3 4">
    <name type="scientific">Aeromicrobium endophyticum</name>
    <dbReference type="NCBI Taxonomy" id="2292704"/>
    <lineage>
        <taxon>Bacteria</taxon>
        <taxon>Bacillati</taxon>
        <taxon>Actinomycetota</taxon>
        <taxon>Actinomycetes</taxon>
        <taxon>Propionibacteriales</taxon>
        <taxon>Nocardioidaceae</taxon>
        <taxon>Aeromicrobium</taxon>
    </lineage>
</organism>
<dbReference type="AlphaFoldDB" id="A0A371PAZ3"/>
<sequence>MNRPIRNIAVACLVLFLALIINANYVQFVEADSLNSKNGNRRVINEEFSRDRGAILVDGKSVAESVKSKDEYKFQRTYPDKDLYAPLTGYFSYIYGRSSVESTENDVLSGSDDRLFVNRVVDLVSNKQPKGGSVELTIDPLAQKAAAEGLKRLGGDTKGAVAAIDPRTGAVLAMVSQPSYDPNALASHDFDQVQQAWKELNADADQPLTNRSTVQTLPPGSTFKLITAAAALENGVVNDIDDKVKAGTTLKFPGYGYTLPNENGGNCGGNRITFERALNVSCNVAFGGLALDIGQEKLAAQAAKFGFGTDPIDGLASSPSRFTTPGTKLEPPQLGQTGIGQYDVAATPLQMAMVAAGIANDGDVMKPYVVDTVRAPNLRVLDKTQPERLSEAVSSSTAAKLREMMVSTVTSGTATSAQIPGVEVGAKTGTAQSTPDRPPYAWFVSYAKDGDKEVAVAVLVESSDTARDEIAGGRLAGPIAKSVMQAVLGK</sequence>
<dbReference type="Proteomes" id="UP000265581">
    <property type="component" value="Unassembled WGS sequence"/>
</dbReference>
<name>A0A371PAZ3_9ACTN</name>
<dbReference type="InterPro" id="IPR012338">
    <property type="entry name" value="Beta-lactam/transpept-like"/>
</dbReference>
<evidence type="ECO:0000259" key="2">
    <source>
        <dbReference type="Pfam" id="PF21922"/>
    </source>
</evidence>
<dbReference type="GO" id="GO:0071555">
    <property type="term" value="P:cell wall organization"/>
    <property type="evidence" value="ECO:0007669"/>
    <property type="project" value="TreeGrafter"/>
</dbReference>
<dbReference type="InterPro" id="IPR001460">
    <property type="entry name" value="PCN-bd_Tpept"/>
</dbReference>
<comment type="caution">
    <text evidence="3">The sequence shown here is derived from an EMBL/GenBank/DDBJ whole genome shotgun (WGS) entry which is preliminary data.</text>
</comment>
<dbReference type="OrthoDB" id="9766847at2"/>
<keyword evidence="4" id="KW-1185">Reference proteome</keyword>
<evidence type="ECO:0000313" key="3">
    <source>
        <dbReference type="EMBL" id="REK73102.1"/>
    </source>
</evidence>
<evidence type="ECO:0000259" key="1">
    <source>
        <dbReference type="Pfam" id="PF00905"/>
    </source>
</evidence>
<accession>A0A371PAZ3</accession>
<dbReference type="Gene3D" id="3.40.710.10">
    <property type="entry name" value="DD-peptidase/beta-lactamase superfamily"/>
    <property type="match status" value="1"/>
</dbReference>
<evidence type="ECO:0000313" key="4">
    <source>
        <dbReference type="Proteomes" id="UP000265581"/>
    </source>
</evidence>
<proteinExistence type="predicted"/>
<dbReference type="GO" id="GO:0005886">
    <property type="term" value="C:plasma membrane"/>
    <property type="evidence" value="ECO:0007669"/>
    <property type="project" value="TreeGrafter"/>
</dbReference>
<feature type="domain" description="Penicillin-binding protein transpeptidase" evidence="1">
    <location>
        <begin position="159"/>
        <end position="485"/>
    </location>
</feature>
<dbReference type="InterPro" id="IPR054120">
    <property type="entry name" value="PBPA_dimer"/>
</dbReference>
<dbReference type="PANTHER" id="PTHR30627">
    <property type="entry name" value="PEPTIDOGLYCAN D,D-TRANSPEPTIDASE"/>
    <property type="match status" value="1"/>
</dbReference>
<dbReference type="InterPro" id="IPR050515">
    <property type="entry name" value="Beta-lactam/transpept"/>
</dbReference>
<dbReference type="Pfam" id="PF21922">
    <property type="entry name" value="PBP_dimer_2"/>
    <property type="match status" value="1"/>
</dbReference>
<protein>
    <submittedName>
        <fullName evidence="3">Penicillin-binding protein 2</fullName>
    </submittedName>
</protein>
<dbReference type="Pfam" id="PF00905">
    <property type="entry name" value="Transpeptidase"/>
    <property type="match status" value="1"/>
</dbReference>
<dbReference type="Gene3D" id="3.90.1310.10">
    <property type="entry name" value="Penicillin-binding protein 2a (Domain 2)"/>
    <property type="match status" value="1"/>
</dbReference>